<dbReference type="Proteomes" id="UP000274756">
    <property type="component" value="Unassembled WGS sequence"/>
</dbReference>
<dbReference type="SUPFAM" id="SSF51182">
    <property type="entry name" value="RmlC-like cupins"/>
    <property type="match status" value="1"/>
</dbReference>
<keyword evidence="4" id="KW-1185">Reference proteome</keyword>
<dbReference type="EMBL" id="UYYG01001183">
    <property type="protein sequence ID" value="VDN59503.1"/>
    <property type="molecule type" value="Genomic_DNA"/>
</dbReference>
<evidence type="ECO:0000313" key="4">
    <source>
        <dbReference type="Proteomes" id="UP000274756"/>
    </source>
</evidence>
<reference evidence="5" key="1">
    <citation type="submission" date="2017-02" db="UniProtKB">
        <authorList>
            <consortium name="WormBaseParasite"/>
        </authorList>
    </citation>
    <scope>IDENTIFICATION</scope>
</reference>
<evidence type="ECO:0000313" key="2">
    <source>
        <dbReference type="EMBL" id="VDN59503.1"/>
    </source>
</evidence>
<keyword evidence="1" id="KW-0812">Transmembrane</keyword>
<dbReference type="OrthoDB" id="1867259at2759"/>
<evidence type="ECO:0000313" key="3">
    <source>
        <dbReference type="Proteomes" id="UP000038040"/>
    </source>
</evidence>
<name>A0A0N4UFX3_DRAME</name>
<dbReference type="PANTHER" id="PTHR23418">
    <property type="entry name" value="ACIREDUCTONE DIOXYGENASE"/>
    <property type="match status" value="1"/>
</dbReference>
<dbReference type="Pfam" id="PF03079">
    <property type="entry name" value="ARD"/>
    <property type="match status" value="1"/>
</dbReference>
<dbReference type="AlphaFoldDB" id="A0A0N4UFX3"/>
<evidence type="ECO:0000256" key="1">
    <source>
        <dbReference type="SAM" id="Phobius"/>
    </source>
</evidence>
<keyword evidence="1" id="KW-0472">Membrane</keyword>
<organism evidence="3 5">
    <name type="scientific">Dracunculus medinensis</name>
    <name type="common">Guinea worm</name>
    <dbReference type="NCBI Taxonomy" id="318479"/>
    <lineage>
        <taxon>Eukaryota</taxon>
        <taxon>Metazoa</taxon>
        <taxon>Ecdysozoa</taxon>
        <taxon>Nematoda</taxon>
        <taxon>Chromadorea</taxon>
        <taxon>Rhabditida</taxon>
        <taxon>Spirurina</taxon>
        <taxon>Dracunculoidea</taxon>
        <taxon>Dracunculidae</taxon>
        <taxon>Dracunculus</taxon>
    </lineage>
</organism>
<dbReference type="InterPro" id="IPR004313">
    <property type="entry name" value="ARD"/>
</dbReference>
<evidence type="ECO:0000313" key="5">
    <source>
        <dbReference type="WBParaSite" id="DME_0000636501-mRNA-1"/>
    </source>
</evidence>
<dbReference type="Proteomes" id="UP000038040">
    <property type="component" value="Unplaced"/>
</dbReference>
<dbReference type="PANTHER" id="PTHR23418:SF10">
    <property type="entry name" value="INACTIVE ACIREDUCTONE DIOXYGENASE 1-RELATED"/>
    <property type="match status" value="1"/>
</dbReference>
<dbReference type="STRING" id="318479.A0A0N4UFX3"/>
<dbReference type="InterPro" id="IPR014710">
    <property type="entry name" value="RmlC-like_jellyroll"/>
</dbReference>
<keyword evidence="1" id="KW-1133">Transmembrane helix</keyword>
<reference evidence="2 4" key="2">
    <citation type="submission" date="2018-11" db="EMBL/GenBank/DDBJ databases">
        <authorList>
            <consortium name="Pathogen Informatics"/>
        </authorList>
    </citation>
    <scope>NUCLEOTIDE SEQUENCE [LARGE SCALE GENOMIC DNA]</scope>
</reference>
<dbReference type="WBParaSite" id="DME_0000636501-mRNA-1">
    <property type="protein sequence ID" value="DME_0000636501-mRNA-1"/>
    <property type="gene ID" value="DME_0000636501"/>
</dbReference>
<dbReference type="GO" id="GO:0006555">
    <property type="term" value="P:methionine metabolic process"/>
    <property type="evidence" value="ECO:0007669"/>
    <property type="project" value="TreeGrafter"/>
</dbReference>
<protein>
    <submittedName>
        <fullName evidence="5">ARD</fullName>
    </submittedName>
</protein>
<proteinExistence type="predicted"/>
<sequence length="161" mass="19097">MKIWQMEPYPVGDRRLPHHVFPPKIFTPDQLQSMTGVISYKIDLEDVNAMKKRLSRVKAERKVTTSDVFRISSCVNDLEQKLEELYEPTIKEEDSIYLVMEGGAYYDVEYKEDGWIRMNVERGDLIVIPKGLCHRFTSTPHVIFSFLFSFYTIYFHFIRFI</sequence>
<dbReference type="GO" id="GO:0010309">
    <property type="term" value="F:acireductone dioxygenase [iron(II)-requiring] activity"/>
    <property type="evidence" value="ECO:0007669"/>
    <property type="project" value="InterPro"/>
</dbReference>
<accession>A0A0N4UFX3</accession>
<dbReference type="InterPro" id="IPR011051">
    <property type="entry name" value="RmlC_Cupin_sf"/>
</dbReference>
<dbReference type="Gene3D" id="2.60.120.10">
    <property type="entry name" value="Jelly Rolls"/>
    <property type="match status" value="1"/>
</dbReference>
<gene>
    <name evidence="2" type="ORF">DME_LOCUS9476</name>
</gene>
<feature type="transmembrane region" description="Helical" evidence="1">
    <location>
        <begin position="142"/>
        <end position="160"/>
    </location>
</feature>